<dbReference type="AlphaFoldDB" id="A0A0W1REA8"/>
<dbReference type="SUPFAM" id="SSF46785">
    <property type="entry name" value="Winged helix' DNA-binding domain"/>
    <property type="match status" value="1"/>
</dbReference>
<dbReference type="InterPro" id="IPR036390">
    <property type="entry name" value="WH_DNA-bd_sf"/>
</dbReference>
<keyword evidence="3" id="KW-1185">Reference proteome</keyword>
<reference evidence="2 3" key="1">
    <citation type="submission" date="2015-12" db="EMBL/GenBank/DDBJ databases">
        <title>Haloprofundus marisrubri gen. nov., sp. nov., an extremely halophilic archaeon isolated from the Discovery deep brine-seawater interface in the Red Sea.</title>
        <authorList>
            <person name="Zhang G."/>
            <person name="Stingl U."/>
            <person name="Rashid M."/>
        </authorList>
    </citation>
    <scope>NUCLEOTIDE SEQUENCE [LARGE SCALE GENOMIC DNA]</scope>
    <source>
        <strain evidence="2 3">SB9</strain>
    </source>
</reference>
<dbReference type="InterPro" id="IPR013196">
    <property type="entry name" value="HTH_11"/>
</dbReference>
<dbReference type="STRING" id="1514971.AUR64_03080"/>
<proteinExistence type="predicted"/>
<name>A0A0W1REA8_9EURY</name>
<gene>
    <name evidence="2" type="ORF">AUR64_03080</name>
</gene>
<dbReference type="EMBL" id="LOPU01000002">
    <property type="protein sequence ID" value="KTG11611.1"/>
    <property type="molecule type" value="Genomic_DNA"/>
</dbReference>
<accession>A0A0W1REA8</accession>
<feature type="domain" description="Helix-turn-helix type 11" evidence="1">
    <location>
        <begin position="19"/>
        <end position="57"/>
    </location>
</feature>
<evidence type="ECO:0000313" key="2">
    <source>
        <dbReference type="EMBL" id="KTG11611.1"/>
    </source>
</evidence>
<dbReference type="Proteomes" id="UP000054387">
    <property type="component" value="Unassembled WGS sequence"/>
</dbReference>
<evidence type="ECO:0000313" key="3">
    <source>
        <dbReference type="Proteomes" id="UP000054387"/>
    </source>
</evidence>
<protein>
    <submittedName>
        <fullName evidence="2">ArsR family transcriptional regulator</fullName>
    </submittedName>
</protein>
<dbReference type="Pfam" id="PF08279">
    <property type="entry name" value="HTH_11"/>
    <property type="match status" value="1"/>
</dbReference>
<comment type="caution">
    <text evidence="2">The sequence shown here is derived from an EMBL/GenBank/DDBJ whole genome shotgun (WGS) entry which is preliminary data.</text>
</comment>
<sequence>MAQSTRNASEFGDLTPSAKLVHMVLQQDSPLTQSELIDRTELSSRTVRNALDRLETAELVDKNICLEDARKRVYSLQATH</sequence>
<dbReference type="OrthoDB" id="350804at2157"/>
<dbReference type="InterPro" id="IPR036388">
    <property type="entry name" value="WH-like_DNA-bd_sf"/>
</dbReference>
<dbReference type="Gene3D" id="1.10.10.10">
    <property type="entry name" value="Winged helix-like DNA-binding domain superfamily/Winged helix DNA-binding domain"/>
    <property type="match status" value="1"/>
</dbReference>
<evidence type="ECO:0000259" key="1">
    <source>
        <dbReference type="Pfam" id="PF08279"/>
    </source>
</evidence>
<organism evidence="2 3">
    <name type="scientific">Haloprofundus marisrubri</name>
    <dbReference type="NCBI Taxonomy" id="1514971"/>
    <lineage>
        <taxon>Archaea</taxon>
        <taxon>Methanobacteriati</taxon>
        <taxon>Methanobacteriota</taxon>
        <taxon>Stenosarchaea group</taxon>
        <taxon>Halobacteria</taxon>
        <taxon>Halobacteriales</taxon>
        <taxon>Haloferacaceae</taxon>
        <taxon>Haloprofundus</taxon>
    </lineage>
</organism>